<keyword evidence="1" id="KW-0472">Membrane</keyword>
<feature type="transmembrane region" description="Helical" evidence="1">
    <location>
        <begin position="45"/>
        <end position="64"/>
    </location>
</feature>
<name>A0A1N7EN88_9EURY</name>
<evidence type="ECO:0000256" key="1">
    <source>
        <dbReference type="SAM" id="Phobius"/>
    </source>
</evidence>
<keyword evidence="1" id="KW-1133">Transmembrane helix</keyword>
<organism evidence="2 3">
    <name type="scientific">Haladaptatus litoreus</name>
    <dbReference type="NCBI Taxonomy" id="553468"/>
    <lineage>
        <taxon>Archaea</taxon>
        <taxon>Methanobacteriati</taxon>
        <taxon>Methanobacteriota</taxon>
        <taxon>Stenosarchaea group</taxon>
        <taxon>Halobacteria</taxon>
        <taxon>Halobacteriales</taxon>
        <taxon>Haladaptataceae</taxon>
        <taxon>Haladaptatus</taxon>
    </lineage>
</organism>
<evidence type="ECO:0000313" key="3">
    <source>
        <dbReference type="Proteomes" id="UP000186914"/>
    </source>
</evidence>
<keyword evidence="3" id="KW-1185">Reference proteome</keyword>
<dbReference type="OrthoDB" id="214381at2157"/>
<keyword evidence="1" id="KW-0812">Transmembrane</keyword>
<protein>
    <submittedName>
        <fullName evidence="2">Uncharacterized protein</fullName>
    </submittedName>
</protein>
<dbReference type="InterPro" id="IPR013833">
    <property type="entry name" value="Cyt_c_oxidase_su3_a-hlx"/>
</dbReference>
<dbReference type="Proteomes" id="UP000186914">
    <property type="component" value="Unassembled WGS sequence"/>
</dbReference>
<gene>
    <name evidence="2" type="ORF">SAMN05421858_4425</name>
</gene>
<sequence length="130" mass="14795">MSRPPELWAFILANTFLFFISSILMLLSFYAYYQNPRKTSYRVSTIGFAFIVLGGLVEPVYQLVVRVDYNMSGTELLITQSCEGVLLALGLGLLFYAITHHDSERSTTGEDSTTSLDPNLYEFDESRYKH</sequence>
<feature type="transmembrane region" description="Helical" evidence="1">
    <location>
        <begin position="76"/>
        <end position="98"/>
    </location>
</feature>
<dbReference type="AlphaFoldDB" id="A0A1N7EN88"/>
<dbReference type="Gene3D" id="1.20.120.80">
    <property type="entry name" value="Cytochrome c oxidase, subunit III, four-helix bundle"/>
    <property type="match status" value="1"/>
</dbReference>
<dbReference type="GO" id="GO:0004129">
    <property type="term" value="F:cytochrome-c oxidase activity"/>
    <property type="evidence" value="ECO:0007669"/>
    <property type="project" value="InterPro"/>
</dbReference>
<dbReference type="EMBL" id="FTNO01000006">
    <property type="protein sequence ID" value="SIR89529.1"/>
    <property type="molecule type" value="Genomic_DNA"/>
</dbReference>
<dbReference type="GO" id="GO:0016020">
    <property type="term" value="C:membrane"/>
    <property type="evidence" value="ECO:0007669"/>
    <property type="project" value="InterPro"/>
</dbReference>
<dbReference type="RefSeq" id="WP_139328968.1">
    <property type="nucleotide sequence ID" value="NZ_FTNO01000006.1"/>
</dbReference>
<feature type="transmembrane region" description="Helical" evidence="1">
    <location>
        <begin position="6"/>
        <end position="33"/>
    </location>
</feature>
<evidence type="ECO:0000313" key="2">
    <source>
        <dbReference type="EMBL" id="SIR89529.1"/>
    </source>
</evidence>
<accession>A0A1N7EN88</accession>
<proteinExistence type="predicted"/>
<reference evidence="3" key="1">
    <citation type="submission" date="2017-01" db="EMBL/GenBank/DDBJ databases">
        <authorList>
            <person name="Varghese N."/>
            <person name="Submissions S."/>
        </authorList>
    </citation>
    <scope>NUCLEOTIDE SEQUENCE [LARGE SCALE GENOMIC DNA]</scope>
    <source>
        <strain evidence="3">CGMCC 1.7737</strain>
    </source>
</reference>
<dbReference type="GO" id="GO:0022904">
    <property type="term" value="P:respiratory electron transport chain"/>
    <property type="evidence" value="ECO:0007669"/>
    <property type="project" value="InterPro"/>
</dbReference>